<comment type="caution">
    <text evidence="3">The sequence shown here is derived from an EMBL/GenBank/DDBJ whole genome shotgun (WGS) entry which is preliminary data.</text>
</comment>
<feature type="region of interest" description="Disordered" evidence="2">
    <location>
        <begin position="354"/>
        <end position="398"/>
    </location>
</feature>
<proteinExistence type="predicted"/>
<feature type="coiled-coil region" evidence="1">
    <location>
        <begin position="186"/>
        <end position="288"/>
    </location>
</feature>
<feature type="compositionally biased region" description="Basic and acidic residues" evidence="2">
    <location>
        <begin position="555"/>
        <end position="570"/>
    </location>
</feature>
<dbReference type="OrthoDB" id="568137at2759"/>
<sequence length="631" mass="72105">MGSAFLTYVSAVKKFKDREYEIQSFLETESVLMLEVYACDSGEEWQAQFTRQYIEELTRKTGSFRQFDTFCSMLHTSLREFIPSLQLDFMSFDELDSIRKTQSNVASKLPLSNRQDKRYLILSYVTDFDKVRYPLPLTHVGVLTPEVLRRLIQSLRNEIDGIKFHHNFRQHDKCVSGTTSIHHPEIARLTEENRKLLRQMSDLQRQLVASNNIATYNGNVVQPNLRAFVDSLENELFEAKANSARQAAQHRYELQRLRTDLDAAHASQRNLYERIDQLTTELALIRRNRGTRTFSSDRSNGRSCSLGLRDGTSSSTLRRSISPFVHVSRRTGSVSPSYYRPSASPVSQTHRYMLAPTSNGSHFPPRANSASSLIARSRRPSSSERQSQARRFNPTEYVRQREQRLAEIALKRRVERQRQLSAGSNYQGRPSGNHLGWPRSSPRLVGSATSPALSRSCLSPALSVYSSSESLPRGTPQVFTKRKQDQVQSVSQPNHDDVRRTLNSHHSRSRRPRHSFRSHAHRLPSSDNESTTHSEYRNLRLIKKQPVSGPVPVNERGDNSRRLNSIDRQRLPNSDSDSSHSSSPVSMHPVKQHQKCGSHHDVPCGGNPELDEIDRRLSVLQSFFHKYLGDT</sequence>
<dbReference type="CDD" id="cd22284">
    <property type="entry name" value="HD_CCDC61_N"/>
    <property type="match status" value="1"/>
</dbReference>
<keyword evidence="4" id="KW-1185">Reference proteome</keyword>
<accession>A0A4S2LJY6</accession>
<feature type="compositionally biased region" description="Polar residues" evidence="2">
    <location>
        <begin position="419"/>
        <end position="430"/>
    </location>
</feature>
<dbReference type="InterPro" id="IPR049733">
    <property type="entry name" value="CCDC61_N"/>
</dbReference>
<keyword evidence="1" id="KW-0175">Coiled coil</keyword>
<name>A0A4S2LJY6_OPIFE</name>
<evidence type="ECO:0008006" key="5">
    <source>
        <dbReference type="Google" id="ProtNLM"/>
    </source>
</evidence>
<evidence type="ECO:0000313" key="4">
    <source>
        <dbReference type="Proteomes" id="UP000308267"/>
    </source>
</evidence>
<protein>
    <recommendedName>
        <fullName evidence="5">Coiled-coil domain-containing protein 61</fullName>
    </recommendedName>
</protein>
<evidence type="ECO:0000256" key="1">
    <source>
        <dbReference type="SAM" id="Coils"/>
    </source>
</evidence>
<dbReference type="STRING" id="147828.A0A4S2LJY6"/>
<feature type="compositionally biased region" description="Low complexity" evidence="2">
    <location>
        <begin position="574"/>
        <end position="589"/>
    </location>
</feature>
<dbReference type="Proteomes" id="UP000308267">
    <property type="component" value="Unassembled WGS sequence"/>
</dbReference>
<feature type="compositionally biased region" description="Polar residues" evidence="2">
    <location>
        <begin position="292"/>
        <end position="303"/>
    </location>
</feature>
<organism evidence="3 4">
    <name type="scientific">Opisthorchis felineus</name>
    <dbReference type="NCBI Taxonomy" id="147828"/>
    <lineage>
        <taxon>Eukaryota</taxon>
        <taxon>Metazoa</taxon>
        <taxon>Spiralia</taxon>
        <taxon>Lophotrochozoa</taxon>
        <taxon>Platyhelminthes</taxon>
        <taxon>Trematoda</taxon>
        <taxon>Digenea</taxon>
        <taxon>Opisthorchiida</taxon>
        <taxon>Opisthorchiata</taxon>
        <taxon>Opisthorchiidae</taxon>
        <taxon>Opisthorchis</taxon>
    </lineage>
</organism>
<feature type="region of interest" description="Disordered" evidence="2">
    <location>
        <begin position="292"/>
        <end position="316"/>
    </location>
</feature>
<reference evidence="3 4" key="1">
    <citation type="journal article" date="2019" name="BMC Genomics">
        <title>New insights from Opisthorchis felineus genome: update on genomics of the epidemiologically important liver flukes.</title>
        <authorList>
            <person name="Ershov N.I."/>
            <person name="Mordvinov V.A."/>
            <person name="Prokhortchouk E.B."/>
            <person name="Pakharukova M.Y."/>
            <person name="Gunbin K.V."/>
            <person name="Ustyantsev K."/>
            <person name="Genaev M.A."/>
            <person name="Blinov A.G."/>
            <person name="Mazur A."/>
            <person name="Boulygina E."/>
            <person name="Tsygankova S."/>
            <person name="Khrameeva E."/>
            <person name="Chekanov N."/>
            <person name="Fan G."/>
            <person name="Xiao A."/>
            <person name="Zhang H."/>
            <person name="Xu X."/>
            <person name="Yang H."/>
            <person name="Solovyev V."/>
            <person name="Lee S.M."/>
            <person name="Liu X."/>
            <person name="Afonnikov D.A."/>
            <person name="Skryabin K.G."/>
        </authorList>
    </citation>
    <scope>NUCLEOTIDE SEQUENCE [LARGE SCALE GENOMIC DNA]</scope>
    <source>
        <strain evidence="3">AK-0245</strain>
        <tissue evidence="3">Whole organism</tissue>
    </source>
</reference>
<feature type="compositionally biased region" description="Basic residues" evidence="2">
    <location>
        <begin position="502"/>
        <end position="522"/>
    </location>
</feature>
<gene>
    <name evidence="3" type="ORF">CRM22_006691</name>
</gene>
<feature type="compositionally biased region" description="Polar residues" evidence="2">
    <location>
        <begin position="447"/>
        <end position="457"/>
    </location>
</feature>
<dbReference type="EMBL" id="SJOL01007017">
    <property type="protein sequence ID" value="TGZ63830.1"/>
    <property type="molecule type" value="Genomic_DNA"/>
</dbReference>
<evidence type="ECO:0000313" key="3">
    <source>
        <dbReference type="EMBL" id="TGZ63830.1"/>
    </source>
</evidence>
<dbReference type="AlphaFoldDB" id="A0A4S2LJY6"/>
<evidence type="ECO:0000256" key="2">
    <source>
        <dbReference type="SAM" id="MobiDB-lite"/>
    </source>
</evidence>
<feature type="region of interest" description="Disordered" evidence="2">
    <location>
        <begin position="418"/>
        <end position="603"/>
    </location>
</feature>